<feature type="binding site" evidence="5">
    <location>
        <position position="361"/>
    </location>
    <ligand>
        <name>ATP</name>
        <dbReference type="ChEBI" id="CHEBI:30616"/>
    </ligand>
</feature>
<evidence type="ECO:0000256" key="1">
    <source>
        <dbReference type="ARBA" id="ARBA00008239"/>
    </source>
</evidence>
<dbReference type="SUPFAM" id="SSF54211">
    <property type="entry name" value="Ribosomal protein S5 domain 2-like"/>
    <property type="match status" value="1"/>
</dbReference>
<dbReference type="PIRSF" id="PIRSF002583">
    <property type="entry name" value="Hsp90"/>
    <property type="match status" value="1"/>
</dbReference>
<keyword evidence="3 5" id="KW-0067">ATP-binding</keyword>
<evidence type="ECO:0000256" key="4">
    <source>
        <dbReference type="ARBA" id="ARBA00023186"/>
    </source>
</evidence>
<dbReference type="GO" id="GO:0140662">
    <property type="term" value="F:ATP-dependent protein folding chaperone"/>
    <property type="evidence" value="ECO:0007669"/>
    <property type="project" value="InterPro"/>
</dbReference>
<dbReference type="GO" id="GO:0051082">
    <property type="term" value="F:unfolded protein binding"/>
    <property type="evidence" value="ECO:0007669"/>
    <property type="project" value="InterPro"/>
</dbReference>
<comment type="similarity">
    <text evidence="1">Belongs to the heat shock protein 90 family.</text>
</comment>
<gene>
    <name evidence="7" type="primary">hsp90xc</name>
    <name evidence="7" type="ordered locus">XOO1381</name>
</gene>
<dbReference type="GO" id="GO:0016887">
    <property type="term" value="F:ATP hydrolysis activity"/>
    <property type="evidence" value="ECO:0007669"/>
    <property type="project" value="InterPro"/>
</dbReference>
<protein>
    <submittedName>
        <fullName evidence="7">Hsp90xo protein</fullName>
    </submittedName>
</protein>
<evidence type="ECO:0000256" key="2">
    <source>
        <dbReference type="ARBA" id="ARBA00022741"/>
    </source>
</evidence>
<feature type="binding site" evidence="5">
    <location>
        <position position="118"/>
    </location>
    <ligand>
        <name>ATP</name>
        <dbReference type="ChEBI" id="CHEBI:30616"/>
    </ligand>
</feature>
<dbReference type="SUPFAM" id="SSF55874">
    <property type="entry name" value="ATPase domain of HSP90 chaperone/DNA topoisomerase II/histidine kinase"/>
    <property type="match status" value="1"/>
</dbReference>
<dbReference type="Proteomes" id="UP000006735">
    <property type="component" value="Chromosome"/>
</dbReference>
<dbReference type="InterPro" id="IPR001404">
    <property type="entry name" value="Hsp90_fam"/>
</dbReference>
<evidence type="ECO:0000256" key="5">
    <source>
        <dbReference type="PIRSR" id="PIRSR002583-1"/>
    </source>
</evidence>
<keyword evidence="2 5" id="KW-0547">Nucleotide-binding</keyword>
<evidence type="ECO:0000313" key="8">
    <source>
        <dbReference type="Proteomes" id="UP000006735"/>
    </source>
</evidence>
<name>Q5H336_XANOR</name>
<keyword evidence="8" id="KW-1185">Reference proteome</keyword>
<dbReference type="GO" id="GO:0005524">
    <property type="term" value="F:ATP binding"/>
    <property type="evidence" value="ECO:0007669"/>
    <property type="project" value="UniProtKB-KW"/>
</dbReference>
<dbReference type="Gene3D" id="3.30.230.80">
    <property type="match status" value="1"/>
</dbReference>
<evidence type="ECO:0000313" key="7">
    <source>
        <dbReference type="EMBL" id="AAW74635.1"/>
    </source>
</evidence>
<dbReference type="InterPro" id="IPR020568">
    <property type="entry name" value="Ribosomal_Su5_D2-typ_SF"/>
</dbReference>
<feature type="region of interest" description="Disordered" evidence="6">
    <location>
        <begin position="26"/>
        <end position="45"/>
    </location>
</feature>
<sequence length="658" mass="73085">MRRACEVACVYPFRLALAPRGRVRGWASSPRKRRPIMQDPTPEATDAAQIRRAGVDLNGLMSVLSKHLYSTPVVALRELAQNAHDSILRRRLEQPDWQGESRVEVHADAAQGIVRIVDTGAGLTQQEIHDYLATVGVGYTRGLRQGGHEDSGLIGMFGLGFLSAFVLARRVTVRTTSYQSPTLGHCYISSNAEQYTVSPIPARAQVGTEVMLELHSDYLLLAQEGRLREILSRYCALLREPIWIGADSQPINPEPPPWRMHDAVPLHPVQAWRRQREFAARFERNFEPLCCMPVRVEEGSDAVGLLWVQDGATYGTSDNRNLSVFLRGMLLDDNARELLPPWAGFIGGVIESNRLTPTASREDLQRDTVYSAVQHALSEALVQGLADVARQQPEAWRRILLRHNEALLGAALCDERLFELLLEHVRVPTSQGDLPAQQLPARGAVHVILDSDSGFEEMLFRAMGVPVAYGNRYAVVPFLRRWAQAKGVRLVELGTEQGNRQLFHLDTLPADELAWLEHHLGDGEALVPARFSPQELPLVVVPDREAELKRRLEQDENDKRVSTAALRLARQFTARIEARQTQRLYLNLDNPALQALLAAQRAGNPQAAVAARLLRSLKVIVSAQGRTQPQPGSTEAGVSDLNKAFGDLAEAVTQLLAR</sequence>
<dbReference type="KEGG" id="xoo:XOO1381"/>
<dbReference type="Pfam" id="PF00183">
    <property type="entry name" value="HSP90"/>
    <property type="match status" value="1"/>
</dbReference>
<reference evidence="7 8" key="1">
    <citation type="journal article" date="2005" name="Nucleic Acids Res.">
        <title>The genome sequence of Xanthomonas oryzae pathovar oryzae KACC10331, the bacterial blight pathogen of rice.</title>
        <authorList>
            <person name="Lee B.M."/>
            <person name="Park Y.J."/>
            <person name="Park D.S."/>
            <person name="Kang H.W."/>
            <person name="Kim J.G."/>
            <person name="Song E.S."/>
            <person name="Park I.C."/>
            <person name="Yoon U.H."/>
            <person name="Hahn J.H."/>
            <person name="Koo B.S."/>
            <person name="Lee G.B."/>
            <person name="Kim H."/>
            <person name="Park H.S."/>
            <person name="Yoon K.O."/>
            <person name="Kim J.H."/>
            <person name="Jung C.H."/>
            <person name="Koh N.H."/>
            <person name="Seo J.S."/>
            <person name="Go S.J."/>
        </authorList>
    </citation>
    <scope>NUCLEOTIDE SEQUENCE [LARGE SCALE GENOMIC DNA]</scope>
    <source>
        <strain evidence="8">KACC10331 / KXO85</strain>
    </source>
</reference>
<dbReference type="InterPro" id="IPR020575">
    <property type="entry name" value="Hsp90_N"/>
</dbReference>
<dbReference type="InterPro" id="IPR036890">
    <property type="entry name" value="HATPase_C_sf"/>
</dbReference>
<dbReference type="FunFam" id="3.30.565.10:FF:000418">
    <property type="entry name" value="Probable heat shock protein (Hsp90 family)"/>
    <property type="match status" value="1"/>
</dbReference>
<feature type="binding site" evidence="5">
    <location>
        <position position="208"/>
    </location>
    <ligand>
        <name>ATP</name>
        <dbReference type="ChEBI" id="CHEBI:30616"/>
    </ligand>
</feature>
<keyword evidence="4" id="KW-0143">Chaperone</keyword>
<proteinExistence type="inferred from homology"/>
<accession>Q5H336</accession>
<feature type="binding site" evidence="5">
    <location>
        <position position="78"/>
    </location>
    <ligand>
        <name>ATP</name>
        <dbReference type="ChEBI" id="CHEBI:30616"/>
    </ligand>
</feature>
<evidence type="ECO:0000256" key="3">
    <source>
        <dbReference type="ARBA" id="ARBA00022840"/>
    </source>
</evidence>
<dbReference type="Gene3D" id="3.30.565.10">
    <property type="entry name" value="Histidine kinase-like ATPase, C-terminal domain"/>
    <property type="match status" value="1"/>
</dbReference>
<dbReference type="FunFam" id="3.30.230.80:FF:000015">
    <property type="entry name" value="Histidine kinase"/>
    <property type="match status" value="1"/>
</dbReference>
<dbReference type="Pfam" id="PF13589">
    <property type="entry name" value="HATPase_c_3"/>
    <property type="match status" value="1"/>
</dbReference>
<dbReference type="EMBL" id="AE013598">
    <property type="protein sequence ID" value="AAW74635.1"/>
    <property type="molecule type" value="Genomic_DNA"/>
</dbReference>
<dbReference type="PRINTS" id="PR00775">
    <property type="entry name" value="HEATSHOCK90"/>
</dbReference>
<dbReference type="PANTHER" id="PTHR11528">
    <property type="entry name" value="HEAT SHOCK PROTEIN 90 FAMILY MEMBER"/>
    <property type="match status" value="1"/>
</dbReference>
<organism evidence="7 8">
    <name type="scientific">Xanthomonas oryzae pv. oryzae (strain KACC10331 / KXO85)</name>
    <dbReference type="NCBI Taxonomy" id="291331"/>
    <lineage>
        <taxon>Bacteria</taxon>
        <taxon>Pseudomonadati</taxon>
        <taxon>Pseudomonadota</taxon>
        <taxon>Gammaproteobacteria</taxon>
        <taxon>Lysobacterales</taxon>
        <taxon>Lysobacteraceae</taxon>
        <taxon>Xanthomonas</taxon>
    </lineage>
</organism>
<dbReference type="STRING" id="291331.XOO1381"/>
<evidence type="ECO:0000256" key="6">
    <source>
        <dbReference type="SAM" id="MobiDB-lite"/>
    </source>
</evidence>
<dbReference type="HOGENOM" id="CLU_028672_0_0_6"/>
<dbReference type="AlphaFoldDB" id="Q5H336"/>
<feature type="binding site" evidence="5">
    <location>
        <position position="82"/>
    </location>
    <ligand>
        <name>ATP</name>
        <dbReference type="ChEBI" id="CHEBI:30616"/>
    </ligand>
</feature>